<evidence type="ECO:0000313" key="16">
    <source>
        <dbReference type="EMBL" id="TYR99453.1"/>
    </source>
</evidence>
<accession>A0A5D4MDQ1</accession>
<dbReference type="Gene3D" id="2.60.40.1180">
    <property type="entry name" value="Golgi alpha-mannosidase II"/>
    <property type="match status" value="1"/>
</dbReference>
<evidence type="ECO:0000256" key="2">
    <source>
        <dbReference type="ARBA" id="ARBA00001913"/>
    </source>
</evidence>
<name>A0A5D4MDQ1_9BACI</name>
<dbReference type="InterPro" id="IPR013780">
    <property type="entry name" value="Glyco_hydro_b"/>
</dbReference>
<dbReference type="InterPro" id="IPR006047">
    <property type="entry name" value="GH13_cat_dom"/>
</dbReference>
<keyword evidence="10 12" id="KW-0326">Glycosidase</keyword>
<evidence type="ECO:0000256" key="3">
    <source>
        <dbReference type="ARBA" id="ARBA00008061"/>
    </source>
</evidence>
<evidence type="ECO:0000256" key="8">
    <source>
        <dbReference type="ARBA" id="ARBA00022837"/>
    </source>
</evidence>
<dbReference type="GO" id="GO:0005975">
    <property type="term" value="P:carbohydrate metabolic process"/>
    <property type="evidence" value="ECO:0007669"/>
    <property type="project" value="InterPro"/>
</dbReference>
<dbReference type="PRINTS" id="PR00110">
    <property type="entry name" value="ALPHAAMYLASE"/>
</dbReference>
<feature type="transmembrane region" description="Helical" evidence="13">
    <location>
        <begin position="481"/>
        <end position="502"/>
    </location>
</feature>
<dbReference type="SUPFAM" id="SSF51011">
    <property type="entry name" value="Glycosyl hydrolase domain"/>
    <property type="match status" value="1"/>
</dbReference>
<dbReference type="PANTHER" id="PTHR10357">
    <property type="entry name" value="ALPHA-AMYLASE FAMILY MEMBER"/>
    <property type="match status" value="1"/>
</dbReference>
<dbReference type="PANTHER" id="PTHR10357:SF215">
    <property type="entry name" value="ALPHA-AMYLASE 1"/>
    <property type="match status" value="1"/>
</dbReference>
<dbReference type="GO" id="GO:0005509">
    <property type="term" value="F:calcium ion binding"/>
    <property type="evidence" value="ECO:0007669"/>
    <property type="project" value="InterPro"/>
</dbReference>
<gene>
    <name evidence="16" type="ORF">FZC84_09430</name>
</gene>
<evidence type="ECO:0000256" key="9">
    <source>
        <dbReference type="ARBA" id="ARBA00023277"/>
    </source>
</evidence>
<keyword evidence="13" id="KW-0472">Membrane</keyword>
<dbReference type="EMBL" id="VTEG01000005">
    <property type="protein sequence ID" value="TYR99453.1"/>
    <property type="molecule type" value="Genomic_DNA"/>
</dbReference>
<feature type="signal peptide" evidence="14">
    <location>
        <begin position="1"/>
        <end position="23"/>
    </location>
</feature>
<dbReference type="SMART" id="SM00642">
    <property type="entry name" value="Aamy"/>
    <property type="match status" value="1"/>
</dbReference>
<dbReference type="InterPro" id="IPR017853">
    <property type="entry name" value="GH"/>
</dbReference>
<comment type="caution">
    <text evidence="16">The sequence shown here is derived from an EMBL/GenBank/DDBJ whole genome shotgun (WGS) entry which is preliminary data.</text>
</comment>
<dbReference type="CDD" id="cd11339">
    <property type="entry name" value="AmyAc_bac_CMD_like_2"/>
    <property type="match status" value="1"/>
</dbReference>
<evidence type="ECO:0000256" key="7">
    <source>
        <dbReference type="ARBA" id="ARBA00022801"/>
    </source>
</evidence>
<evidence type="ECO:0000256" key="12">
    <source>
        <dbReference type="RuleBase" id="RU361134"/>
    </source>
</evidence>
<evidence type="ECO:0000259" key="15">
    <source>
        <dbReference type="SMART" id="SM00642"/>
    </source>
</evidence>
<reference evidence="16 17" key="1">
    <citation type="submission" date="2019-08" db="EMBL/GenBank/DDBJ databases">
        <title>Bacillus genomes from the desert of Cuatro Cienegas, Coahuila.</title>
        <authorList>
            <person name="Olmedo-Alvarez G."/>
        </authorList>
    </citation>
    <scope>NUCLEOTIDE SEQUENCE [LARGE SCALE GENOMIC DNA]</scope>
    <source>
        <strain evidence="16 17">CH128b_4D</strain>
    </source>
</reference>
<evidence type="ECO:0000256" key="5">
    <source>
        <dbReference type="ARBA" id="ARBA00022723"/>
    </source>
</evidence>
<evidence type="ECO:0000256" key="1">
    <source>
        <dbReference type="ARBA" id="ARBA00000548"/>
    </source>
</evidence>
<keyword evidence="8" id="KW-0106">Calcium</keyword>
<dbReference type="PIRSF" id="PIRSF001024">
    <property type="entry name" value="Alph-amyl_fung"/>
    <property type="match status" value="1"/>
</dbReference>
<keyword evidence="5" id="KW-0479">Metal-binding</keyword>
<keyword evidence="6 14" id="KW-0732">Signal</keyword>
<keyword evidence="9 12" id="KW-0119">Carbohydrate metabolism</keyword>
<evidence type="ECO:0000256" key="4">
    <source>
        <dbReference type="ARBA" id="ARBA00012595"/>
    </source>
</evidence>
<evidence type="ECO:0000256" key="10">
    <source>
        <dbReference type="ARBA" id="ARBA00023295"/>
    </source>
</evidence>
<dbReference type="Gene3D" id="3.20.20.80">
    <property type="entry name" value="Glycosidases"/>
    <property type="match status" value="1"/>
</dbReference>
<dbReference type="InterPro" id="IPR013777">
    <property type="entry name" value="A-amylase-like"/>
</dbReference>
<keyword evidence="13" id="KW-0812">Transmembrane</keyword>
<evidence type="ECO:0000256" key="13">
    <source>
        <dbReference type="SAM" id="Phobius"/>
    </source>
</evidence>
<dbReference type="Pfam" id="PF00128">
    <property type="entry name" value="Alpha-amylase"/>
    <property type="match status" value="1"/>
</dbReference>
<dbReference type="GO" id="GO:0004556">
    <property type="term" value="F:alpha-amylase activity"/>
    <property type="evidence" value="ECO:0007669"/>
    <property type="project" value="UniProtKB-UniRule"/>
</dbReference>
<proteinExistence type="inferred from homology"/>
<keyword evidence="7 12" id="KW-0378">Hydrolase</keyword>
<comment type="catalytic activity">
    <reaction evidence="1 12">
        <text>Endohydrolysis of (1-&gt;4)-alpha-D-glucosidic linkages in polysaccharides containing three or more (1-&gt;4)-alpha-linked D-glucose units.</text>
        <dbReference type="EC" id="3.2.1.1"/>
    </reaction>
</comment>
<evidence type="ECO:0000313" key="17">
    <source>
        <dbReference type="Proteomes" id="UP000325182"/>
    </source>
</evidence>
<dbReference type="Proteomes" id="UP000325182">
    <property type="component" value="Unassembled WGS sequence"/>
</dbReference>
<dbReference type="InterPro" id="IPR006046">
    <property type="entry name" value="Alpha_amylase"/>
</dbReference>
<evidence type="ECO:0000256" key="6">
    <source>
        <dbReference type="ARBA" id="ARBA00022729"/>
    </source>
</evidence>
<feature type="domain" description="Glycosyl hydrolase family 13 catalytic" evidence="15">
    <location>
        <begin position="38"/>
        <end position="385"/>
    </location>
</feature>
<dbReference type="SUPFAM" id="SSF51445">
    <property type="entry name" value="(Trans)glycosidases"/>
    <property type="match status" value="1"/>
</dbReference>
<keyword evidence="13" id="KW-1133">Transmembrane helix</keyword>
<evidence type="ECO:0000256" key="14">
    <source>
        <dbReference type="SAM" id="SignalP"/>
    </source>
</evidence>
<dbReference type="InterPro" id="IPR054174">
    <property type="entry name" value="Alpha-amylase-like_C"/>
</dbReference>
<dbReference type="RefSeq" id="WP_148953703.1">
    <property type="nucleotide sequence ID" value="NZ_VTEG01000005.1"/>
</dbReference>
<evidence type="ECO:0000256" key="11">
    <source>
        <dbReference type="RuleBase" id="RU003615"/>
    </source>
</evidence>
<dbReference type="AlphaFoldDB" id="A0A5D4MDQ1"/>
<comment type="similarity">
    <text evidence="3 11">Belongs to the glycosyl hydrolase 13 family.</text>
</comment>
<dbReference type="Pfam" id="PF22026">
    <property type="entry name" value="Alpha-amylase_C_2"/>
    <property type="match status" value="1"/>
</dbReference>
<protein>
    <recommendedName>
        <fullName evidence="4 12">Alpha-amylase</fullName>
        <ecNumber evidence="4 12">3.2.1.1</ecNumber>
    </recommendedName>
</protein>
<comment type="cofactor">
    <cofactor evidence="2">
        <name>Ca(2+)</name>
        <dbReference type="ChEBI" id="CHEBI:29108"/>
    </cofactor>
</comment>
<organism evidence="16 17">
    <name type="scientific">Rossellomorea vietnamensis</name>
    <dbReference type="NCBI Taxonomy" id="218284"/>
    <lineage>
        <taxon>Bacteria</taxon>
        <taxon>Bacillati</taxon>
        <taxon>Bacillota</taxon>
        <taxon>Bacilli</taxon>
        <taxon>Bacillales</taxon>
        <taxon>Bacillaceae</taxon>
        <taxon>Rossellomorea</taxon>
    </lineage>
</organism>
<dbReference type="EC" id="3.2.1.1" evidence="4 12"/>
<sequence>MKRRVFSLILIPFLLFYALPAGAAEKEERTWQDESIYFLMIDRFNNGDQSNDHEVDRDDPKAYQGGDFQGVIDQLDYIKDMGFTSIWLTPVFDNQEKGYHGYWIKDFYNTDEHFGSLEKFKELVDEAHKRDMKVILDFIVNHVGPDHEWLNDPEKEDWFHEKQPMNMNDDESLQNAWLYDLPDLNTENPEVRKYLLDAAAWWIEETDIDGYRLDTVRHVPQDFWKEFSETVKAEKEDFYLLGEVFDYDPRNIAKYEGFGIDGFADFPQAQEMRDVFQKPDTDMDRLFNFWQYNQTYFENPYLMGTFIDNHDMVRFTNLITQNNQFPGTRWKLPLAYMFTVPGLPILYYGSEIALSGGEDPDNRRLMDFRTDDELIQYITKLGELRNTHTALTRGSMELLYEEDGMAVFKREDENETLIVAINNTSKSQSVKLKSPQLPEGMELRGLIEGDLVRAEGDSYDIILDREKAEIYTLQQRSGLNYGFIGALSAVYIIFLIFIYYVWKKGKSRRKTEE</sequence>
<feature type="chain" id="PRO_5022953647" description="Alpha-amylase" evidence="14">
    <location>
        <begin position="24"/>
        <end position="513"/>
    </location>
</feature>